<organism evidence="3 4">
    <name type="scientific">Solirubrobacter phytolaccae</name>
    <dbReference type="NCBI Taxonomy" id="1404360"/>
    <lineage>
        <taxon>Bacteria</taxon>
        <taxon>Bacillati</taxon>
        <taxon>Actinomycetota</taxon>
        <taxon>Thermoleophilia</taxon>
        <taxon>Solirubrobacterales</taxon>
        <taxon>Solirubrobacteraceae</taxon>
        <taxon>Solirubrobacter</taxon>
    </lineage>
</organism>
<evidence type="ECO:0000256" key="1">
    <source>
        <dbReference type="SAM" id="MobiDB-lite"/>
    </source>
</evidence>
<evidence type="ECO:0000313" key="4">
    <source>
        <dbReference type="Proteomes" id="UP001147653"/>
    </source>
</evidence>
<keyword evidence="4" id="KW-1185">Reference proteome</keyword>
<gene>
    <name evidence="3" type="ORF">OJ997_08825</name>
</gene>
<sequence>MGPGLLRRAPRGWLPARAISLKHSVRSHHYGSEGAPEIETTFALRVRWRIEVAGREPYEVEEQRDGPAWLAGGGVGGGNRWYKVRVRPQYGLMKDVPVPCFVNPADPSDLWIDWDAAYDAHEGAWEREARIRRAVSDASNPYDKVVGRLTNPFAGRVRAEDEAAEAEARIEREKPPPPAAPGPPGPFEVRLAELGRIKDTGRKTRATVMAHTATPRSMFGMPVVMLTFFVEGRTVEFEHCYGPRHLKHYKVGREVDVWIDPDNPDALCPGQ</sequence>
<reference evidence="3" key="1">
    <citation type="submission" date="2022-10" db="EMBL/GenBank/DDBJ databases">
        <title>The WGS of Solirubrobacter phytolaccae KCTC 29190.</title>
        <authorList>
            <person name="Jiang Z."/>
        </authorList>
    </citation>
    <scope>NUCLEOTIDE SEQUENCE</scope>
    <source>
        <strain evidence="3">KCTC 29190</strain>
    </source>
</reference>
<dbReference type="RefSeq" id="WP_270024701.1">
    <property type="nucleotide sequence ID" value="NZ_JAPDDP010000012.1"/>
</dbReference>
<dbReference type="Proteomes" id="UP001147653">
    <property type="component" value="Unassembled WGS sequence"/>
</dbReference>
<evidence type="ECO:0000313" key="3">
    <source>
        <dbReference type="EMBL" id="MDA0180394.1"/>
    </source>
</evidence>
<comment type="caution">
    <text evidence="3">The sequence shown here is derived from an EMBL/GenBank/DDBJ whole genome shotgun (WGS) entry which is preliminary data.</text>
</comment>
<dbReference type="InterPro" id="IPR021994">
    <property type="entry name" value="DUF3592"/>
</dbReference>
<dbReference type="EMBL" id="JAPDDP010000012">
    <property type="protein sequence ID" value="MDA0180394.1"/>
    <property type="molecule type" value="Genomic_DNA"/>
</dbReference>
<protein>
    <recommendedName>
        <fullName evidence="2">DUF3592 domain-containing protein</fullName>
    </recommendedName>
</protein>
<feature type="domain" description="DUF3592" evidence="2">
    <location>
        <begin position="223"/>
        <end position="265"/>
    </location>
</feature>
<name>A0A9X3S6X3_9ACTN</name>
<proteinExistence type="predicted"/>
<dbReference type="AlphaFoldDB" id="A0A9X3S6X3"/>
<feature type="compositionally biased region" description="Basic and acidic residues" evidence="1">
    <location>
        <begin position="158"/>
        <end position="175"/>
    </location>
</feature>
<evidence type="ECO:0000259" key="2">
    <source>
        <dbReference type="Pfam" id="PF12158"/>
    </source>
</evidence>
<accession>A0A9X3S6X3</accession>
<feature type="compositionally biased region" description="Pro residues" evidence="1">
    <location>
        <begin position="176"/>
        <end position="186"/>
    </location>
</feature>
<feature type="region of interest" description="Disordered" evidence="1">
    <location>
        <begin position="158"/>
        <end position="186"/>
    </location>
</feature>
<dbReference type="Pfam" id="PF12158">
    <property type="entry name" value="DUF3592"/>
    <property type="match status" value="1"/>
</dbReference>